<dbReference type="EMBL" id="JALNTZ010000002">
    <property type="protein sequence ID" value="KAJ3661896.1"/>
    <property type="molecule type" value="Genomic_DNA"/>
</dbReference>
<protein>
    <submittedName>
        <fullName evidence="1">Uncharacterized protein</fullName>
    </submittedName>
</protein>
<organism evidence="1 2">
    <name type="scientific">Zophobas morio</name>
    <dbReference type="NCBI Taxonomy" id="2755281"/>
    <lineage>
        <taxon>Eukaryota</taxon>
        <taxon>Metazoa</taxon>
        <taxon>Ecdysozoa</taxon>
        <taxon>Arthropoda</taxon>
        <taxon>Hexapoda</taxon>
        <taxon>Insecta</taxon>
        <taxon>Pterygota</taxon>
        <taxon>Neoptera</taxon>
        <taxon>Endopterygota</taxon>
        <taxon>Coleoptera</taxon>
        <taxon>Polyphaga</taxon>
        <taxon>Cucujiformia</taxon>
        <taxon>Tenebrionidae</taxon>
        <taxon>Zophobas</taxon>
    </lineage>
</organism>
<name>A0AA38MMP4_9CUCU</name>
<accession>A0AA38MMP4</accession>
<sequence>MATSSSKTTALLNFLDFNCLCQKNKILNLNDRLLDLIITSDSIDATVSRKIDPVVDEDSHHPCLEFEILVREHREVRFKTDNTSLKYQFPKADFPGMYAAFQNIDWSDI</sequence>
<evidence type="ECO:0000313" key="2">
    <source>
        <dbReference type="Proteomes" id="UP001168821"/>
    </source>
</evidence>
<keyword evidence="2" id="KW-1185">Reference proteome</keyword>
<reference evidence="1" key="1">
    <citation type="journal article" date="2023" name="G3 (Bethesda)">
        <title>Whole genome assemblies of Zophobas morio and Tenebrio molitor.</title>
        <authorList>
            <person name="Kaur S."/>
            <person name="Stinson S.A."/>
            <person name="diCenzo G.C."/>
        </authorList>
    </citation>
    <scope>NUCLEOTIDE SEQUENCE</scope>
    <source>
        <strain evidence="1">QUZm001</strain>
    </source>
</reference>
<gene>
    <name evidence="1" type="ORF">Zmor_006272</name>
</gene>
<dbReference type="AlphaFoldDB" id="A0AA38MMP4"/>
<proteinExistence type="predicted"/>
<evidence type="ECO:0000313" key="1">
    <source>
        <dbReference type="EMBL" id="KAJ3661896.1"/>
    </source>
</evidence>
<dbReference type="Proteomes" id="UP001168821">
    <property type="component" value="Unassembled WGS sequence"/>
</dbReference>
<comment type="caution">
    <text evidence="1">The sequence shown here is derived from an EMBL/GenBank/DDBJ whole genome shotgun (WGS) entry which is preliminary data.</text>
</comment>